<evidence type="ECO:0000313" key="2">
    <source>
        <dbReference type="Proteomes" id="UP000836841"/>
    </source>
</evidence>
<reference evidence="1 2" key="1">
    <citation type="submission" date="2022-03" db="EMBL/GenBank/DDBJ databases">
        <authorList>
            <person name="Nunn A."/>
            <person name="Chopra R."/>
            <person name="Nunn A."/>
            <person name="Contreras Garrido A."/>
        </authorList>
    </citation>
    <scope>NUCLEOTIDE SEQUENCE [LARGE SCALE GENOMIC DNA]</scope>
</reference>
<evidence type="ECO:0008006" key="3">
    <source>
        <dbReference type="Google" id="ProtNLM"/>
    </source>
</evidence>
<dbReference type="Proteomes" id="UP000836841">
    <property type="component" value="Chromosome 5"/>
</dbReference>
<sequence length="180" mass="20173">TADLPRYSSSIRSMLQQRHVLVHLMHCVVRNGDTASFWFDNWNDMGQLITALRVNGLRQLRILLEASVIKATSNGLWALPAARTEEAETLQVVLSTITPSPLCFKGSGSISDDLTLRRSARGVITKLLFQVTIYQFWKERNRRIFNSASTNTAAVRVAIDRSVRNRLFSIPDPSDGALLC</sequence>
<name>A0AAU9SLH9_THLAR</name>
<organism evidence="1 2">
    <name type="scientific">Thlaspi arvense</name>
    <name type="common">Field penny-cress</name>
    <dbReference type="NCBI Taxonomy" id="13288"/>
    <lineage>
        <taxon>Eukaryota</taxon>
        <taxon>Viridiplantae</taxon>
        <taxon>Streptophyta</taxon>
        <taxon>Embryophyta</taxon>
        <taxon>Tracheophyta</taxon>
        <taxon>Spermatophyta</taxon>
        <taxon>Magnoliopsida</taxon>
        <taxon>eudicotyledons</taxon>
        <taxon>Gunneridae</taxon>
        <taxon>Pentapetalae</taxon>
        <taxon>rosids</taxon>
        <taxon>malvids</taxon>
        <taxon>Brassicales</taxon>
        <taxon>Brassicaceae</taxon>
        <taxon>Thlaspideae</taxon>
        <taxon>Thlaspi</taxon>
    </lineage>
</organism>
<dbReference type="AlphaFoldDB" id="A0AAU9SLH9"/>
<protein>
    <recommendedName>
        <fullName evidence="3">RNA-directed DNA polymerase, eukaryota, reverse transcriptase zinc-binding domain protein</fullName>
    </recommendedName>
</protein>
<gene>
    <name evidence="1" type="ORF">TAV2_LOCUS15214</name>
</gene>
<feature type="non-terminal residue" evidence="1">
    <location>
        <position position="1"/>
    </location>
</feature>
<proteinExistence type="predicted"/>
<dbReference type="EMBL" id="OU466861">
    <property type="protein sequence ID" value="CAH2067924.1"/>
    <property type="molecule type" value="Genomic_DNA"/>
</dbReference>
<keyword evidence="2" id="KW-1185">Reference proteome</keyword>
<evidence type="ECO:0000313" key="1">
    <source>
        <dbReference type="EMBL" id="CAH2067924.1"/>
    </source>
</evidence>
<accession>A0AAU9SLH9</accession>